<sequence length="269" mass="29565">MSAAYDAPALLDLLERSPALEFVTIRGFFNIVEAEDPRVVTLAHLKTLQLHSFSVRGIAALLPSLDLPSKHTNISLGDQKSREGVFADLIPIHSESDPLPWAALCGLKRIHLKWDQNEYQTLCAYRSADLDDPTTPALRVQAFGGEWAMDERFLFHWPIDASHVETVDIYGNYSVGAPLDRWQTMLESVPALKTLRVRAVDGEDLEDILRALAPTANPLLCPRLETLIFTGVSFAQEVLGPLVNAVSLGRSPAARGCLATVTVEMPTLV</sequence>
<name>A0A1M2W5I1_TRAPU</name>
<proteinExistence type="predicted"/>
<dbReference type="AlphaFoldDB" id="A0A1M2W5I1"/>
<protein>
    <recommendedName>
        <fullName evidence="3">F-box domain-containing protein</fullName>
    </recommendedName>
</protein>
<organism evidence="1 2">
    <name type="scientific">Trametes pubescens</name>
    <name type="common">White-rot fungus</name>
    <dbReference type="NCBI Taxonomy" id="154538"/>
    <lineage>
        <taxon>Eukaryota</taxon>
        <taxon>Fungi</taxon>
        <taxon>Dikarya</taxon>
        <taxon>Basidiomycota</taxon>
        <taxon>Agaricomycotina</taxon>
        <taxon>Agaricomycetes</taxon>
        <taxon>Polyporales</taxon>
        <taxon>Polyporaceae</taxon>
        <taxon>Trametes</taxon>
    </lineage>
</organism>
<dbReference type="EMBL" id="MNAD01000215">
    <property type="protein sequence ID" value="OJT15010.1"/>
    <property type="molecule type" value="Genomic_DNA"/>
</dbReference>
<dbReference type="OrthoDB" id="3353710at2759"/>
<dbReference type="Proteomes" id="UP000184267">
    <property type="component" value="Unassembled WGS sequence"/>
</dbReference>
<gene>
    <name evidence="1" type="ORF">TRAPUB_8453</name>
</gene>
<accession>A0A1M2W5I1</accession>
<evidence type="ECO:0000313" key="1">
    <source>
        <dbReference type="EMBL" id="OJT15010.1"/>
    </source>
</evidence>
<evidence type="ECO:0000313" key="2">
    <source>
        <dbReference type="Proteomes" id="UP000184267"/>
    </source>
</evidence>
<reference evidence="1 2" key="1">
    <citation type="submission" date="2016-10" db="EMBL/GenBank/DDBJ databases">
        <title>Genome sequence of the basidiomycete white-rot fungus Trametes pubescens.</title>
        <authorList>
            <person name="Makela M.R."/>
            <person name="Granchi Z."/>
            <person name="Peng M."/>
            <person name="De Vries R.P."/>
            <person name="Grigoriev I."/>
            <person name="Riley R."/>
            <person name="Hilden K."/>
        </authorList>
    </citation>
    <scope>NUCLEOTIDE SEQUENCE [LARGE SCALE GENOMIC DNA]</scope>
    <source>
        <strain evidence="1 2">FBCC735</strain>
    </source>
</reference>
<comment type="caution">
    <text evidence="1">The sequence shown here is derived from an EMBL/GenBank/DDBJ whole genome shotgun (WGS) entry which is preliminary data.</text>
</comment>
<keyword evidence="2" id="KW-1185">Reference proteome</keyword>
<evidence type="ECO:0008006" key="3">
    <source>
        <dbReference type="Google" id="ProtNLM"/>
    </source>
</evidence>